<sequence length="448" mass="49654">MFKQSIYCSCRRRIHTSSTTWMKFGADLGNQRGPATGGGSPLDELLKRSNSVAGNGWDNKDIPQGRSNISTSSRSSSQPSFNRFATQFEKKNARPSRGAAPSASSSKGSGSSLSGVPKLKHGKSDQHQRRHSGPLQPKKPLFQFNSGTEQAKEAVKSVIDAVHTVNGGSYTVKFLDPETKKLNQIHLSKVINDLNLDTQGLMVIPTSNNTEDRTPLVRVTGISQMMKKFSDDKAAVREKKLLEMGSRAANRSFQSRERAEKKKSATKVITISWKISFGDLENQKTREIQKRIEKGENFVIFVGDRYSFNSARRTADKSGGLAREKATESESNEDSTTGHEDNSLYIEESLDAITRARREKIITELKDILAESVGKVEVSGRLDQRIVMTCSNIKLAVKPSASPSKGSSEGSELSPKEQRRLKKLEKQNKKQQKVVSEEDLDSLYQLKL</sequence>
<dbReference type="EMBL" id="OZ004257">
    <property type="protein sequence ID" value="CAK7909481.1"/>
    <property type="molecule type" value="Genomic_DNA"/>
</dbReference>
<feature type="region of interest" description="Disordered" evidence="6">
    <location>
        <begin position="313"/>
        <end position="343"/>
    </location>
</feature>
<reference evidence="7 8" key="1">
    <citation type="submission" date="2024-01" db="EMBL/GenBank/DDBJ databases">
        <authorList>
            <consortium name="Genoscope - CEA"/>
            <person name="William W."/>
        </authorList>
    </citation>
    <scope>NUCLEOTIDE SEQUENCE [LARGE SCALE GENOMIC DNA]</scope>
    <source>
        <strain evidence="7 8">29B2s-10</strain>
    </source>
</reference>
<name>A0ABP0EH81_9ASCO</name>
<evidence type="ECO:0000256" key="3">
    <source>
        <dbReference type="ARBA" id="ARBA00013994"/>
    </source>
</evidence>
<evidence type="ECO:0000256" key="1">
    <source>
        <dbReference type="ARBA" id="ARBA00004173"/>
    </source>
</evidence>
<feature type="compositionally biased region" description="Low complexity" evidence="6">
    <location>
        <begin position="398"/>
        <end position="413"/>
    </location>
</feature>
<comment type="subcellular location">
    <subcellularLocation>
        <location evidence="1">Mitochondrion</location>
    </subcellularLocation>
</comment>
<keyword evidence="4" id="KW-0809">Transit peptide</keyword>
<dbReference type="Proteomes" id="UP001497600">
    <property type="component" value="Chromosome E"/>
</dbReference>
<feature type="compositionally biased region" description="Low complexity" evidence="6">
    <location>
        <begin position="67"/>
        <end position="80"/>
    </location>
</feature>
<keyword evidence="8" id="KW-1185">Reference proteome</keyword>
<feature type="compositionally biased region" description="Basic and acidic residues" evidence="6">
    <location>
        <begin position="414"/>
        <end position="428"/>
    </location>
</feature>
<accession>A0ABP0EH81</accession>
<dbReference type="InterPro" id="IPR029427">
    <property type="entry name" value="AIM23"/>
</dbReference>
<evidence type="ECO:0000256" key="4">
    <source>
        <dbReference type="ARBA" id="ARBA00022946"/>
    </source>
</evidence>
<dbReference type="Pfam" id="PF14877">
    <property type="entry name" value="mIF3"/>
    <property type="match status" value="1"/>
</dbReference>
<evidence type="ECO:0000256" key="6">
    <source>
        <dbReference type="SAM" id="MobiDB-lite"/>
    </source>
</evidence>
<keyword evidence="5" id="KW-0496">Mitochondrion</keyword>
<feature type="region of interest" description="Disordered" evidence="6">
    <location>
        <begin position="51"/>
        <end position="142"/>
    </location>
</feature>
<gene>
    <name evidence="7" type="ORF">CAAN4_E15104</name>
</gene>
<feature type="compositionally biased region" description="Low complexity" evidence="6">
    <location>
        <begin position="95"/>
        <end position="115"/>
    </location>
</feature>
<evidence type="ECO:0000256" key="2">
    <source>
        <dbReference type="ARBA" id="ARBA00008476"/>
    </source>
</evidence>
<evidence type="ECO:0000256" key="5">
    <source>
        <dbReference type="ARBA" id="ARBA00023128"/>
    </source>
</evidence>
<organism evidence="7 8">
    <name type="scientific">[Candida] anglica</name>
    <dbReference type="NCBI Taxonomy" id="148631"/>
    <lineage>
        <taxon>Eukaryota</taxon>
        <taxon>Fungi</taxon>
        <taxon>Dikarya</taxon>
        <taxon>Ascomycota</taxon>
        <taxon>Saccharomycotina</taxon>
        <taxon>Pichiomycetes</taxon>
        <taxon>Debaryomycetaceae</taxon>
        <taxon>Kurtzmaniella</taxon>
    </lineage>
</organism>
<evidence type="ECO:0000313" key="8">
    <source>
        <dbReference type="Proteomes" id="UP001497600"/>
    </source>
</evidence>
<comment type="similarity">
    <text evidence="2">Belongs to the AIM23 family.</text>
</comment>
<protein>
    <recommendedName>
        <fullName evidence="3">Altered inheritance of mitochondria protein 23, mitochondrial</fullName>
    </recommendedName>
</protein>
<evidence type="ECO:0000313" key="7">
    <source>
        <dbReference type="EMBL" id="CAK7909481.1"/>
    </source>
</evidence>
<feature type="region of interest" description="Disordered" evidence="6">
    <location>
        <begin position="397"/>
        <end position="448"/>
    </location>
</feature>
<proteinExistence type="inferred from homology"/>